<sequence length="45" mass="5195">MALSPLHVGWTNSDSLISIWPGRPNSKIRYPCEAHDMFWVLNLKL</sequence>
<accession>A0A0A9BIH6</accession>
<reference evidence="1" key="1">
    <citation type="submission" date="2014-09" db="EMBL/GenBank/DDBJ databases">
        <authorList>
            <person name="Magalhaes I.L.F."/>
            <person name="Oliveira U."/>
            <person name="Santos F.R."/>
            <person name="Vidigal T.H.D.A."/>
            <person name="Brescovit A.D."/>
            <person name="Santos A.J."/>
        </authorList>
    </citation>
    <scope>NUCLEOTIDE SEQUENCE</scope>
    <source>
        <tissue evidence="1">Shoot tissue taken approximately 20 cm above the soil surface</tissue>
    </source>
</reference>
<proteinExistence type="predicted"/>
<protein>
    <submittedName>
        <fullName evidence="1">Uncharacterized protein</fullName>
    </submittedName>
</protein>
<dbReference type="AlphaFoldDB" id="A0A0A9BIH6"/>
<evidence type="ECO:0000313" key="1">
    <source>
        <dbReference type="EMBL" id="JAD63141.1"/>
    </source>
</evidence>
<dbReference type="EMBL" id="GBRH01234754">
    <property type="protein sequence ID" value="JAD63141.1"/>
    <property type="molecule type" value="Transcribed_RNA"/>
</dbReference>
<organism evidence="1">
    <name type="scientific">Arundo donax</name>
    <name type="common">Giant reed</name>
    <name type="synonym">Donax arundinaceus</name>
    <dbReference type="NCBI Taxonomy" id="35708"/>
    <lineage>
        <taxon>Eukaryota</taxon>
        <taxon>Viridiplantae</taxon>
        <taxon>Streptophyta</taxon>
        <taxon>Embryophyta</taxon>
        <taxon>Tracheophyta</taxon>
        <taxon>Spermatophyta</taxon>
        <taxon>Magnoliopsida</taxon>
        <taxon>Liliopsida</taxon>
        <taxon>Poales</taxon>
        <taxon>Poaceae</taxon>
        <taxon>PACMAD clade</taxon>
        <taxon>Arundinoideae</taxon>
        <taxon>Arundineae</taxon>
        <taxon>Arundo</taxon>
    </lineage>
</organism>
<reference evidence="1" key="2">
    <citation type="journal article" date="2015" name="Data Brief">
        <title>Shoot transcriptome of the giant reed, Arundo donax.</title>
        <authorList>
            <person name="Barrero R.A."/>
            <person name="Guerrero F.D."/>
            <person name="Moolhuijzen P."/>
            <person name="Goolsby J.A."/>
            <person name="Tidwell J."/>
            <person name="Bellgard S.E."/>
            <person name="Bellgard M.I."/>
        </authorList>
    </citation>
    <scope>NUCLEOTIDE SEQUENCE</scope>
    <source>
        <tissue evidence="1">Shoot tissue taken approximately 20 cm above the soil surface</tissue>
    </source>
</reference>
<name>A0A0A9BIH6_ARUDO</name>